<protein>
    <submittedName>
        <fullName evidence="1">Uncharacterized protein</fullName>
    </submittedName>
</protein>
<reference evidence="1 2" key="1">
    <citation type="submission" date="2024-03" db="EMBL/GenBank/DDBJ databases">
        <title>Two novel species of the genus Flavobacterium exhibiting potentially degradation of complex polysaccharides.</title>
        <authorList>
            <person name="Lian X."/>
        </authorList>
    </citation>
    <scope>NUCLEOTIDE SEQUENCE [LARGE SCALE GENOMIC DNA]</scope>
    <source>
        <strain evidence="1 2">N6</strain>
    </source>
</reference>
<gene>
    <name evidence="1" type="ORF">WFZ86_03255</name>
</gene>
<sequence>MQKSKPTNLYDFLDFIREKPELYIGEKSLTALYFNINGFNLSSWVHNFEENIKPEWKGFHDFVALKLEYKESTLGYRNMILEKNKFDEIKSLNMFFDLVDSYKETDK</sequence>
<dbReference type="Proteomes" id="UP001468798">
    <property type="component" value="Unassembled WGS sequence"/>
</dbReference>
<accession>A0ABU9NJK3</accession>
<dbReference type="RefSeq" id="WP_342690593.1">
    <property type="nucleotide sequence ID" value="NZ_JBCGDP010000002.1"/>
</dbReference>
<dbReference type="EMBL" id="JBCGDP010000002">
    <property type="protein sequence ID" value="MEM0575504.1"/>
    <property type="molecule type" value="Genomic_DNA"/>
</dbReference>
<name>A0ABU9NJK3_9FLAO</name>
<proteinExistence type="predicted"/>
<evidence type="ECO:0000313" key="1">
    <source>
        <dbReference type="EMBL" id="MEM0575504.1"/>
    </source>
</evidence>
<evidence type="ECO:0000313" key="2">
    <source>
        <dbReference type="Proteomes" id="UP001468798"/>
    </source>
</evidence>
<keyword evidence="2" id="KW-1185">Reference proteome</keyword>
<organism evidence="1 2">
    <name type="scientific">Flavobacterium polysaccharolyticum</name>
    <dbReference type="NCBI Taxonomy" id="3133148"/>
    <lineage>
        <taxon>Bacteria</taxon>
        <taxon>Pseudomonadati</taxon>
        <taxon>Bacteroidota</taxon>
        <taxon>Flavobacteriia</taxon>
        <taxon>Flavobacteriales</taxon>
        <taxon>Flavobacteriaceae</taxon>
        <taxon>Flavobacterium</taxon>
    </lineage>
</organism>
<comment type="caution">
    <text evidence="1">The sequence shown here is derived from an EMBL/GenBank/DDBJ whole genome shotgun (WGS) entry which is preliminary data.</text>
</comment>